<comment type="caution">
    <text evidence="1">The sequence shown here is derived from an EMBL/GenBank/DDBJ whole genome shotgun (WGS) entry which is preliminary data.</text>
</comment>
<dbReference type="Proteomes" id="UP001595953">
    <property type="component" value="Unassembled WGS sequence"/>
</dbReference>
<dbReference type="EMBL" id="JBHSGP010000004">
    <property type="protein sequence ID" value="MFC4720762.1"/>
    <property type="molecule type" value="Genomic_DNA"/>
</dbReference>
<name>A0ABV9MXR6_9FLAO</name>
<reference evidence="2" key="1">
    <citation type="journal article" date="2019" name="Int. J. Syst. Evol. Microbiol.">
        <title>The Global Catalogue of Microorganisms (GCM) 10K type strain sequencing project: providing services to taxonomists for standard genome sequencing and annotation.</title>
        <authorList>
            <consortium name="The Broad Institute Genomics Platform"/>
            <consortium name="The Broad Institute Genome Sequencing Center for Infectious Disease"/>
            <person name="Wu L."/>
            <person name="Ma J."/>
        </authorList>
    </citation>
    <scope>NUCLEOTIDE SEQUENCE [LARGE SCALE GENOMIC DNA]</scope>
    <source>
        <strain evidence="2">CCUG 63682</strain>
    </source>
</reference>
<dbReference type="RefSeq" id="WP_387959850.1">
    <property type="nucleotide sequence ID" value="NZ_JBHSGP010000004.1"/>
</dbReference>
<sequence>MKLRWYIGTLVILLTLFGVVANQKQQAPNQEIVLQFASEVVTTNETQTALAIVREQLQSAGVVDIHISEQDEGRLKITYYSNTDVSNIKRMLLTDSGIDLGCVSTQEGHQPINPTSENPPVKYNLDIYEIQESKNSASSTSGKLALEPKSETNRFVNPNFHFWFNELYVIKNEGIVKESYNFQNYSAIVSGNNSHQIPEVRAGPIAYGHDTKLYAIKELY</sequence>
<accession>A0ABV9MXR6</accession>
<gene>
    <name evidence="1" type="ORF">ACFO5O_00395</name>
</gene>
<evidence type="ECO:0000313" key="2">
    <source>
        <dbReference type="Proteomes" id="UP001595953"/>
    </source>
</evidence>
<evidence type="ECO:0000313" key="1">
    <source>
        <dbReference type="EMBL" id="MFC4720762.1"/>
    </source>
</evidence>
<protein>
    <submittedName>
        <fullName evidence="1">Uncharacterized protein</fullName>
    </submittedName>
</protein>
<keyword evidence="2" id="KW-1185">Reference proteome</keyword>
<proteinExistence type="predicted"/>
<organism evidence="1 2">
    <name type="scientific">Geojedonia litorea</name>
    <dbReference type="NCBI Taxonomy" id="1268269"/>
    <lineage>
        <taxon>Bacteria</taxon>
        <taxon>Pseudomonadati</taxon>
        <taxon>Bacteroidota</taxon>
        <taxon>Flavobacteriia</taxon>
        <taxon>Flavobacteriales</taxon>
        <taxon>Flavobacteriaceae</taxon>
        <taxon>Geojedonia</taxon>
    </lineage>
</organism>